<dbReference type="InterPro" id="IPR011009">
    <property type="entry name" value="Kinase-like_dom_sf"/>
</dbReference>
<dbReference type="EC" id="2.7.11.1" evidence="1"/>
<feature type="region of interest" description="Disordered" evidence="8">
    <location>
        <begin position="473"/>
        <end position="532"/>
    </location>
</feature>
<keyword evidence="4 7" id="KW-0547">Nucleotide-binding</keyword>
<keyword evidence="6 7" id="KW-0067">ATP-binding</keyword>
<evidence type="ECO:0000256" key="3">
    <source>
        <dbReference type="ARBA" id="ARBA00022679"/>
    </source>
</evidence>
<comment type="caution">
    <text evidence="11">The sequence shown here is derived from an EMBL/GenBank/DDBJ whole genome shotgun (WGS) entry which is preliminary data.</text>
</comment>
<gene>
    <name evidence="11" type="ORF">FHX46_003928</name>
</gene>
<dbReference type="PROSITE" id="PS00107">
    <property type="entry name" value="PROTEIN_KINASE_ATP"/>
    <property type="match status" value="1"/>
</dbReference>
<dbReference type="Proteomes" id="UP000754495">
    <property type="component" value="Unassembled WGS sequence"/>
</dbReference>
<reference evidence="11 12" key="1">
    <citation type="submission" date="2020-03" db="EMBL/GenBank/DDBJ databases">
        <title>Sequencing the genomes of 1000 actinobacteria strains.</title>
        <authorList>
            <person name="Klenk H.-P."/>
        </authorList>
    </citation>
    <scope>NUCLEOTIDE SEQUENCE [LARGE SCALE GENOMIC DNA]</scope>
    <source>
        <strain evidence="11 12">DSM 45668</strain>
    </source>
</reference>
<feature type="transmembrane region" description="Helical" evidence="9">
    <location>
        <begin position="339"/>
        <end position="360"/>
    </location>
</feature>
<feature type="compositionally biased region" description="Basic and acidic residues" evidence="8">
    <location>
        <begin position="508"/>
        <end position="518"/>
    </location>
</feature>
<sequence length="532" mass="54546">MTTTDGLAVDGAGRLLAGRYRLRSRLGAGAMGVVWLALDERLERPVAVKQLWPGPAQGAEARARILREGRIAARLRHPHVVTVHDVAEHDGLPVLVMEYLPSRSLAAVLAEQGPLAPEAVARIGMQAASALAAAHAAGIVHRDVKPGNLLVGADGTTKIADFGISRATGDVALTQAGVVAGTPAYLAPEIARGAEPTPDSDVFSLGATLYAAVEGVPPFGEDENSIALLHRVAAGEVAPPELAGPLAPVLMAMLRPDPARRPGTVQVGTALQAVADGQPVPPRALNPARARTQPVVTPSAPTVPVEPVEAVEPVGDKVPAGTRLDTAPVVATPRRARRFLLPLAAVVSALAAVVVLVTQLTPGDPAPARPPASAPALDAASLTRVVSEYYALLPDRPEAAWTHLGPHLQAQGLDAYREYWARVTGVTVTVAPAVVAADTVTVTIARTLADGRVVTEPHRLGLVAASPAPLIDSDTALSSTTSTPPTSPAPTVAETKPGGDDNGGTGDGDSKDNKDGRTGRGHGHGHGRGDRG</sequence>
<dbReference type="InterPro" id="IPR008271">
    <property type="entry name" value="Ser/Thr_kinase_AS"/>
</dbReference>
<keyword evidence="9" id="KW-0812">Transmembrane</keyword>
<keyword evidence="12" id="KW-1185">Reference proteome</keyword>
<keyword evidence="2" id="KW-0723">Serine/threonine-protein kinase</keyword>
<organism evidence="11 12">
    <name type="scientific">Amycolatopsis viridis</name>
    <dbReference type="NCBI Taxonomy" id="185678"/>
    <lineage>
        <taxon>Bacteria</taxon>
        <taxon>Bacillati</taxon>
        <taxon>Actinomycetota</taxon>
        <taxon>Actinomycetes</taxon>
        <taxon>Pseudonocardiales</taxon>
        <taxon>Pseudonocardiaceae</taxon>
        <taxon>Amycolatopsis</taxon>
    </lineage>
</organism>
<evidence type="ECO:0000256" key="1">
    <source>
        <dbReference type="ARBA" id="ARBA00012513"/>
    </source>
</evidence>
<dbReference type="SUPFAM" id="SSF56112">
    <property type="entry name" value="Protein kinase-like (PK-like)"/>
    <property type="match status" value="1"/>
</dbReference>
<evidence type="ECO:0000259" key="10">
    <source>
        <dbReference type="PROSITE" id="PS50011"/>
    </source>
</evidence>
<dbReference type="PROSITE" id="PS50011">
    <property type="entry name" value="PROTEIN_KINASE_DOM"/>
    <property type="match status" value="1"/>
</dbReference>
<dbReference type="InterPro" id="IPR000719">
    <property type="entry name" value="Prot_kinase_dom"/>
</dbReference>
<evidence type="ECO:0000256" key="5">
    <source>
        <dbReference type="ARBA" id="ARBA00022777"/>
    </source>
</evidence>
<keyword evidence="3" id="KW-0808">Transferase</keyword>
<dbReference type="Gene3D" id="1.10.510.10">
    <property type="entry name" value="Transferase(Phosphotransferase) domain 1"/>
    <property type="match status" value="1"/>
</dbReference>
<evidence type="ECO:0000256" key="7">
    <source>
        <dbReference type="PROSITE-ProRule" id="PRU10141"/>
    </source>
</evidence>
<dbReference type="CDD" id="cd14014">
    <property type="entry name" value="STKc_PknB_like"/>
    <property type="match status" value="1"/>
</dbReference>
<evidence type="ECO:0000256" key="2">
    <source>
        <dbReference type="ARBA" id="ARBA00022527"/>
    </source>
</evidence>
<evidence type="ECO:0000256" key="9">
    <source>
        <dbReference type="SAM" id="Phobius"/>
    </source>
</evidence>
<evidence type="ECO:0000313" key="11">
    <source>
        <dbReference type="EMBL" id="NIH81398.1"/>
    </source>
</evidence>
<proteinExistence type="predicted"/>
<feature type="compositionally biased region" description="Low complexity" evidence="8">
    <location>
        <begin position="475"/>
        <end position="484"/>
    </location>
</feature>
<name>A0ABX0SWT1_9PSEU</name>
<dbReference type="InterPro" id="IPR017441">
    <property type="entry name" value="Protein_kinase_ATP_BS"/>
</dbReference>
<evidence type="ECO:0000256" key="8">
    <source>
        <dbReference type="SAM" id="MobiDB-lite"/>
    </source>
</evidence>
<keyword evidence="5" id="KW-0418">Kinase</keyword>
<evidence type="ECO:0000256" key="4">
    <source>
        <dbReference type="ARBA" id="ARBA00022741"/>
    </source>
</evidence>
<keyword evidence="9" id="KW-1133">Transmembrane helix</keyword>
<evidence type="ECO:0000256" key="6">
    <source>
        <dbReference type="ARBA" id="ARBA00022840"/>
    </source>
</evidence>
<keyword evidence="9" id="KW-0472">Membrane</keyword>
<feature type="domain" description="Protein kinase" evidence="10">
    <location>
        <begin position="20"/>
        <end position="274"/>
    </location>
</feature>
<dbReference type="PANTHER" id="PTHR43289">
    <property type="entry name" value="MITOGEN-ACTIVATED PROTEIN KINASE KINASE KINASE 20-RELATED"/>
    <property type="match status" value="1"/>
</dbReference>
<dbReference type="Gene3D" id="3.30.200.20">
    <property type="entry name" value="Phosphorylase Kinase, domain 1"/>
    <property type="match status" value="1"/>
</dbReference>
<dbReference type="RefSeq" id="WP_167117085.1">
    <property type="nucleotide sequence ID" value="NZ_JAANOU010000001.1"/>
</dbReference>
<dbReference type="PROSITE" id="PS00108">
    <property type="entry name" value="PROTEIN_KINASE_ST"/>
    <property type="match status" value="1"/>
</dbReference>
<accession>A0ABX0SWT1</accession>
<dbReference type="SMART" id="SM00220">
    <property type="entry name" value="S_TKc"/>
    <property type="match status" value="1"/>
</dbReference>
<dbReference type="EMBL" id="JAANOU010000001">
    <property type="protein sequence ID" value="NIH81398.1"/>
    <property type="molecule type" value="Genomic_DNA"/>
</dbReference>
<evidence type="ECO:0000313" key="12">
    <source>
        <dbReference type="Proteomes" id="UP000754495"/>
    </source>
</evidence>
<dbReference type="PANTHER" id="PTHR43289:SF6">
    <property type="entry name" value="SERINE_THREONINE-PROTEIN KINASE NEKL-3"/>
    <property type="match status" value="1"/>
</dbReference>
<dbReference type="Pfam" id="PF00069">
    <property type="entry name" value="Pkinase"/>
    <property type="match status" value="1"/>
</dbReference>
<feature type="binding site" evidence="7">
    <location>
        <position position="49"/>
    </location>
    <ligand>
        <name>ATP</name>
        <dbReference type="ChEBI" id="CHEBI:30616"/>
    </ligand>
</feature>
<protein>
    <recommendedName>
        <fullName evidence="1">non-specific serine/threonine protein kinase</fullName>
        <ecNumber evidence="1">2.7.11.1</ecNumber>
    </recommendedName>
</protein>